<protein>
    <recommendedName>
        <fullName evidence="4">Sortilin N-terminal domain-containing protein</fullName>
    </recommendedName>
</protein>
<evidence type="ECO:0008006" key="4">
    <source>
        <dbReference type="Google" id="ProtNLM"/>
    </source>
</evidence>
<sequence length="121" mass="14011">MVPDILNQTLYVSKDGGKSFSLWKPMHDGKTIFVDQFITIKDVLFGESSFDRLFFYADNELNIFSIQKYEINGLLVPSDFYPSYIIKLVPKFYRVQISVDPILFWIWLVQFIAAGFCGGFS</sequence>
<accession>A0A0C2JGD0</accession>
<keyword evidence="3" id="KW-1185">Reference proteome</keyword>
<dbReference type="AlphaFoldDB" id="A0A0C2JGD0"/>
<keyword evidence="1" id="KW-1133">Transmembrane helix</keyword>
<evidence type="ECO:0000256" key="1">
    <source>
        <dbReference type="SAM" id="Phobius"/>
    </source>
</evidence>
<evidence type="ECO:0000313" key="2">
    <source>
        <dbReference type="EMBL" id="KII68273.1"/>
    </source>
</evidence>
<dbReference type="EMBL" id="JWZT01002870">
    <property type="protein sequence ID" value="KII68273.1"/>
    <property type="molecule type" value="Genomic_DNA"/>
</dbReference>
<keyword evidence="1" id="KW-0472">Membrane</keyword>
<keyword evidence="1" id="KW-0812">Transmembrane</keyword>
<reference evidence="2 3" key="1">
    <citation type="journal article" date="2014" name="Genome Biol. Evol.">
        <title>The genome of the myxosporean Thelohanellus kitauei shows adaptations to nutrient acquisition within its fish host.</title>
        <authorList>
            <person name="Yang Y."/>
            <person name="Xiong J."/>
            <person name="Zhou Z."/>
            <person name="Huo F."/>
            <person name="Miao W."/>
            <person name="Ran C."/>
            <person name="Liu Y."/>
            <person name="Zhang J."/>
            <person name="Feng J."/>
            <person name="Wang M."/>
            <person name="Wang M."/>
            <person name="Wang L."/>
            <person name="Yao B."/>
        </authorList>
    </citation>
    <scope>NUCLEOTIDE SEQUENCE [LARGE SCALE GENOMIC DNA]</scope>
    <source>
        <strain evidence="2">Wuqing</strain>
    </source>
</reference>
<proteinExistence type="predicted"/>
<feature type="transmembrane region" description="Helical" evidence="1">
    <location>
        <begin position="102"/>
        <end position="120"/>
    </location>
</feature>
<organism evidence="2 3">
    <name type="scientific">Thelohanellus kitauei</name>
    <name type="common">Myxosporean</name>
    <dbReference type="NCBI Taxonomy" id="669202"/>
    <lineage>
        <taxon>Eukaryota</taxon>
        <taxon>Metazoa</taxon>
        <taxon>Cnidaria</taxon>
        <taxon>Myxozoa</taxon>
        <taxon>Myxosporea</taxon>
        <taxon>Bivalvulida</taxon>
        <taxon>Platysporina</taxon>
        <taxon>Myxobolidae</taxon>
        <taxon>Thelohanellus</taxon>
    </lineage>
</organism>
<dbReference type="Proteomes" id="UP000031668">
    <property type="component" value="Unassembled WGS sequence"/>
</dbReference>
<gene>
    <name evidence="2" type="ORF">RF11_06713</name>
</gene>
<name>A0A0C2JGD0_THEKT</name>
<evidence type="ECO:0000313" key="3">
    <source>
        <dbReference type="Proteomes" id="UP000031668"/>
    </source>
</evidence>
<comment type="caution">
    <text evidence="2">The sequence shown here is derived from an EMBL/GenBank/DDBJ whole genome shotgun (WGS) entry which is preliminary data.</text>
</comment>